<evidence type="ECO:0000313" key="2">
    <source>
        <dbReference type="EMBL" id="ROR32064.1"/>
    </source>
</evidence>
<keyword evidence="1" id="KW-0732">Signal</keyword>
<dbReference type="AlphaFoldDB" id="A0A3N1XZN0"/>
<evidence type="ECO:0000313" key="3">
    <source>
        <dbReference type="Proteomes" id="UP000276634"/>
    </source>
</evidence>
<feature type="signal peptide" evidence="1">
    <location>
        <begin position="1"/>
        <end position="25"/>
    </location>
</feature>
<gene>
    <name evidence="2" type="ORF">EDC57_1252</name>
</gene>
<sequence length="160" mass="16540">MSRRRIGVGMVALALATGGAATAQAGEWRLGVKASRVDSRIAGADDPTNLALVLGREWGIGVGDLALELEVSRTTDSGRVGGADLDVDSEAAYLAFRSAGPVYLVARLGAAHAERTGRADVDDSAAGVGLGVSAGLFRLELEYTDVGDGDVRFLSFGVWF</sequence>
<evidence type="ECO:0000256" key="1">
    <source>
        <dbReference type="SAM" id="SignalP"/>
    </source>
</evidence>
<proteinExistence type="predicted"/>
<dbReference type="EMBL" id="RJVI01000002">
    <property type="protein sequence ID" value="ROR32064.1"/>
    <property type="molecule type" value="Genomic_DNA"/>
</dbReference>
<dbReference type="Proteomes" id="UP000276634">
    <property type="component" value="Unassembled WGS sequence"/>
</dbReference>
<feature type="chain" id="PRO_5018243689" description="Outer membrane protein with beta-barrel domain" evidence="1">
    <location>
        <begin position="26"/>
        <end position="160"/>
    </location>
</feature>
<comment type="caution">
    <text evidence="2">The sequence shown here is derived from an EMBL/GenBank/DDBJ whole genome shotgun (WGS) entry which is preliminary data.</text>
</comment>
<keyword evidence="3" id="KW-1185">Reference proteome</keyword>
<organism evidence="2 3">
    <name type="scientific">Inmirania thermothiophila</name>
    <dbReference type="NCBI Taxonomy" id="1750597"/>
    <lineage>
        <taxon>Bacteria</taxon>
        <taxon>Pseudomonadati</taxon>
        <taxon>Pseudomonadota</taxon>
        <taxon>Gammaproteobacteria</taxon>
        <taxon>Chromatiales</taxon>
        <taxon>Ectothiorhodospiraceae</taxon>
        <taxon>Inmirania</taxon>
    </lineage>
</organism>
<reference evidence="2 3" key="1">
    <citation type="submission" date="2018-11" db="EMBL/GenBank/DDBJ databases">
        <title>Genomic Encyclopedia of Type Strains, Phase IV (KMG-IV): sequencing the most valuable type-strain genomes for metagenomic binning, comparative biology and taxonomic classification.</title>
        <authorList>
            <person name="Goeker M."/>
        </authorList>
    </citation>
    <scope>NUCLEOTIDE SEQUENCE [LARGE SCALE GENOMIC DNA]</scope>
    <source>
        <strain evidence="2 3">DSM 100275</strain>
    </source>
</reference>
<accession>A0A3N1XZN0</accession>
<name>A0A3N1XZN0_9GAMM</name>
<dbReference type="RefSeq" id="WP_170165062.1">
    <property type="nucleotide sequence ID" value="NZ_RJVI01000002.1"/>
</dbReference>
<evidence type="ECO:0008006" key="4">
    <source>
        <dbReference type="Google" id="ProtNLM"/>
    </source>
</evidence>
<protein>
    <recommendedName>
        <fullName evidence="4">Outer membrane protein with beta-barrel domain</fullName>
    </recommendedName>
</protein>